<evidence type="ECO:0000313" key="3">
    <source>
        <dbReference type="Proteomes" id="UP000245431"/>
    </source>
</evidence>
<evidence type="ECO:0000313" key="2">
    <source>
        <dbReference type="EMBL" id="SBW84644.1"/>
    </source>
</evidence>
<gene>
    <name evidence="2" type="ORF">PVE_R2G0618</name>
</gene>
<name>A0A1D3K8E6_PSEVE</name>
<dbReference type="Gene3D" id="3.40.1360.10">
    <property type="match status" value="1"/>
</dbReference>
<accession>A0A1D3K8E6</accession>
<protein>
    <submittedName>
        <fullName evidence="2">DNA primase</fullName>
    </submittedName>
</protein>
<dbReference type="Proteomes" id="UP000245431">
    <property type="component" value="Chromosome PVE_r2"/>
</dbReference>
<reference evidence="3" key="1">
    <citation type="submission" date="2016-07" db="EMBL/GenBank/DDBJ databases">
        <authorList>
            <person name="Florea S."/>
            <person name="Webb J.S."/>
            <person name="Jaromczyk J."/>
            <person name="Schardl C.L."/>
        </authorList>
    </citation>
    <scope>NUCLEOTIDE SEQUENCE [LARGE SCALE GENOMIC DNA]</scope>
    <source>
        <strain evidence="3">1YdBTEX2</strain>
    </source>
</reference>
<dbReference type="SUPFAM" id="SSF56731">
    <property type="entry name" value="DNA primase core"/>
    <property type="match status" value="1"/>
</dbReference>
<evidence type="ECO:0000256" key="1">
    <source>
        <dbReference type="SAM" id="MobiDB-lite"/>
    </source>
</evidence>
<feature type="region of interest" description="Disordered" evidence="1">
    <location>
        <begin position="99"/>
        <end position="119"/>
    </location>
</feature>
<feature type="compositionally biased region" description="Basic and acidic residues" evidence="1">
    <location>
        <begin position="102"/>
        <end position="111"/>
    </location>
</feature>
<proteinExistence type="predicted"/>
<sequence>MKQSITDFIKDAVYPKLDAVDRGLLNHLHPKKLSANGSYVLDCPACGKDRAFYYPYRSGIQCNRKDNCPSPYTPLWDALAQNGMSNGDIVKTLCESAGVEPPDNRDNEAKQQARAVNGGRPPLTTGQAIILVTQQLAQRNRGILEEFQQSRGYTNEVMASLRLGVFTNNDEVLSLLQAHGVTREQARSIGIVSFDDETPSSVWSGMEGRVIGYWPHPDGEARIWGRIPSGQGEARTNPKYRFSPKSSKDIPYLFKQRQKSILVCVEGTLDAWALQLIKVWGCAIGQASINSAQAAYLASQGITEAAHMVDGDHAGYEGALSSIRETESVGITMSIIALGRGMDDADAMRTAGREDALKALINSRMNAGEYMARYCASLLDQPLPDLRRVAKIRAIANGLTSASRRKWLDFSQSLGIAADEESDALRALSHLVAGGLTFEEASGVVRRRTGYQITITKDAAHG</sequence>
<organism evidence="2 3">
    <name type="scientific">Pseudomonas veronii 1YdBTEX2</name>
    <dbReference type="NCBI Taxonomy" id="1295141"/>
    <lineage>
        <taxon>Bacteria</taxon>
        <taxon>Pseudomonadati</taxon>
        <taxon>Pseudomonadota</taxon>
        <taxon>Gammaproteobacteria</taxon>
        <taxon>Pseudomonadales</taxon>
        <taxon>Pseudomonadaceae</taxon>
        <taxon>Pseudomonas</taxon>
    </lineage>
</organism>
<dbReference type="Gene3D" id="3.90.980.10">
    <property type="entry name" value="DNA primase, catalytic core, N-terminal domain"/>
    <property type="match status" value="1"/>
</dbReference>
<dbReference type="InterPro" id="IPR037068">
    <property type="entry name" value="DNA_primase_core_N_sf"/>
</dbReference>
<dbReference type="EMBL" id="LT599584">
    <property type="protein sequence ID" value="SBW84644.1"/>
    <property type="molecule type" value="Genomic_DNA"/>
</dbReference>
<dbReference type="AlphaFoldDB" id="A0A1D3K8E6"/>